<feature type="transmembrane region" description="Helical" evidence="1">
    <location>
        <begin position="609"/>
        <end position="627"/>
    </location>
</feature>
<feature type="transmembrane region" description="Helical" evidence="1">
    <location>
        <begin position="584"/>
        <end position="603"/>
    </location>
</feature>
<feature type="transmembrane region" description="Helical" evidence="1">
    <location>
        <begin position="254"/>
        <end position="277"/>
    </location>
</feature>
<reference evidence="2 3" key="1">
    <citation type="submission" date="2017-02" db="EMBL/GenBank/DDBJ databases">
        <authorList>
            <person name="Peterson S.W."/>
        </authorList>
    </citation>
    <scope>NUCLEOTIDE SEQUENCE [LARGE SCALE GENOMIC DNA]</scope>
    <source>
        <strain evidence="2 3">ATCC 27749</strain>
    </source>
</reference>
<dbReference type="EMBL" id="FUYF01000004">
    <property type="protein sequence ID" value="SKA81648.1"/>
    <property type="molecule type" value="Genomic_DNA"/>
</dbReference>
<name>A0A1T4WXQ7_9FIRM</name>
<keyword evidence="1" id="KW-0812">Transmembrane</keyword>
<feature type="transmembrane region" description="Helical" evidence="1">
    <location>
        <begin position="310"/>
        <end position="329"/>
    </location>
</feature>
<evidence type="ECO:0000256" key="1">
    <source>
        <dbReference type="SAM" id="Phobius"/>
    </source>
</evidence>
<dbReference type="AlphaFoldDB" id="A0A1T4WXQ7"/>
<feature type="transmembrane region" description="Helical" evidence="1">
    <location>
        <begin position="284"/>
        <end position="304"/>
    </location>
</feature>
<feature type="transmembrane region" description="Helical" evidence="1">
    <location>
        <begin position="133"/>
        <end position="162"/>
    </location>
</feature>
<sequence length="636" mass="70495">MRMKQKTKSIVTALLLGVLCAVTLSAVITVPDWETARADLLIGMQYETTGLDLDAVPGWLAALVMLHQNFPLDGWAWGPAAAGLAVLLCWVRGQREAKPKRTELVLSIVFGIAEVLGLSICKLGSWAFVFKNPYQLCVGVLCMAGYAVLFYHAVWGLYALLGRSRTGGEDFPQTRFAAWFAKAPGRASSLLIGAAWLPWVAVFWPGSVDWDSWGQISQVLGVQEMTAHHTVLSTWLHGWLFRLGRALGSDNLGVFLYIVLQFLVCAWVFGQVTAFAARLGCSRGVQYAVTAFFALDPIWGAFIQTQVKDTLYTGLFVLFVLKTADLLLFPQEWQGSRPRMTAYAVLGVLCCLLRKNGIYAVVPMLLASAFTVSEKRLRRPVLAVLLAVCIGSFGFDTFTEKVLDIPAGSVGEALSVPMQQTARYIRDYGNEVTDGERTAIEKVLDYDAIAQSYMPELSDGVKQYYKNPGKGDLARYMLVWAKMLLKHPVCYFEATHANSHGYYTITKCRAINDYYTFNNDICMEMSEMNVHYLDKSGYLRYAFVQALSAFEKLPLVGLTTSIGFMAWLTAVLGLWLARCKAKPVLPVFIGLGIFWLTCIASPVNDCMRYFLPVAGCLPLVFCLAAVFSREKSEITV</sequence>
<organism evidence="2 3">
    <name type="scientific">Gemmiger formicilis</name>
    <dbReference type="NCBI Taxonomy" id="745368"/>
    <lineage>
        <taxon>Bacteria</taxon>
        <taxon>Bacillati</taxon>
        <taxon>Bacillota</taxon>
        <taxon>Clostridia</taxon>
        <taxon>Eubacteriales</taxon>
        <taxon>Gemmiger</taxon>
    </lineage>
</organism>
<feature type="transmembrane region" description="Helical" evidence="1">
    <location>
        <begin position="104"/>
        <end position="127"/>
    </location>
</feature>
<keyword evidence="1" id="KW-1133">Transmembrane helix</keyword>
<protein>
    <submittedName>
        <fullName evidence="2">Uncharacterized protein</fullName>
    </submittedName>
</protein>
<keyword evidence="3" id="KW-1185">Reference proteome</keyword>
<keyword evidence="1" id="KW-0472">Membrane</keyword>
<proteinExistence type="predicted"/>
<feature type="transmembrane region" description="Helical" evidence="1">
    <location>
        <begin position="555"/>
        <end position="577"/>
    </location>
</feature>
<dbReference type="STRING" id="745368.SAMN02745178_01134"/>
<evidence type="ECO:0000313" key="2">
    <source>
        <dbReference type="EMBL" id="SKA81648.1"/>
    </source>
</evidence>
<accession>A0A1T4WXQ7</accession>
<dbReference type="Proteomes" id="UP000190286">
    <property type="component" value="Unassembled WGS sequence"/>
</dbReference>
<feature type="transmembrane region" description="Helical" evidence="1">
    <location>
        <begin position="74"/>
        <end position="92"/>
    </location>
</feature>
<feature type="transmembrane region" description="Helical" evidence="1">
    <location>
        <begin position="341"/>
        <end position="366"/>
    </location>
</feature>
<dbReference type="InterPro" id="IPR046062">
    <property type="entry name" value="DUF6020"/>
</dbReference>
<evidence type="ECO:0000313" key="3">
    <source>
        <dbReference type="Proteomes" id="UP000190286"/>
    </source>
</evidence>
<dbReference type="Pfam" id="PF19484">
    <property type="entry name" value="DUF6020"/>
    <property type="match status" value="1"/>
</dbReference>
<gene>
    <name evidence="2" type="ORF">SAMN02745178_01134</name>
</gene>